<dbReference type="RefSeq" id="WP_262432375.1">
    <property type="nucleotide sequence ID" value="NZ_JACRTE010000012.1"/>
</dbReference>
<evidence type="ECO:0000259" key="8">
    <source>
        <dbReference type="Pfam" id="PF03711"/>
    </source>
</evidence>
<feature type="transmembrane region" description="Helical" evidence="6">
    <location>
        <begin position="106"/>
        <end position="124"/>
    </location>
</feature>
<dbReference type="InterPro" id="IPR052357">
    <property type="entry name" value="Orn_Lys_Arg_decarboxylase-I"/>
</dbReference>
<keyword evidence="10" id="KW-1185">Reference proteome</keyword>
<evidence type="ECO:0000259" key="7">
    <source>
        <dbReference type="Pfam" id="PF01276"/>
    </source>
</evidence>
<dbReference type="InterPro" id="IPR000310">
    <property type="entry name" value="Orn/Lys/Arg_deCO2ase_major_dom"/>
</dbReference>
<keyword evidence="6" id="KW-0472">Membrane</keyword>
<keyword evidence="9" id="KW-0808">Transferase</keyword>
<dbReference type="Proteomes" id="UP000647416">
    <property type="component" value="Unassembled WGS sequence"/>
</dbReference>
<comment type="similarity">
    <text evidence="2">Belongs to the Orn/Lys/Arg decarboxylase class-I family.</text>
</comment>
<evidence type="ECO:0000256" key="2">
    <source>
        <dbReference type="ARBA" id="ARBA00010671"/>
    </source>
</evidence>
<dbReference type="Pfam" id="PF01276">
    <property type="entry name" value="OKR_DC_1"/>
    <property type="match status" value="1"/>
</dbReference>
<dbReference type="Pfam" id="PF03711">
    <property type="entry name" value="OKR_DC_1_C"/>
    <property type="match status" value="1"/>
</dbReference>
<dbReference type="SUPFAM" id="SSF53383">
    <property type="entry name" value="PLP-dependent transferases"/>
    <property type="match status" value="1"/>
</dbReference>
<keyword evidence="9" id="KW-0032">Aminotransferase</keyword>
<dbReference type="InterPro" id="IPR008286">
    <property type="entry name" value="Prn/Lys/Arg_de-COase_C"/>
</dbReference>
<reference evidence="9" key="1">
    <citation type="submission" date="2020-08" db="EMBL/GenBank/DDBJ databases">
        <title>Genome public.</title>
        <authorList>
            <person name="Liu C."/>
            <person name="Sun Q."/>
        </authorList>
    </citation>
    <scope>NUCLEOTIDE SEQUENCE</scope>
    <source>
        <strain evidence="9">NSJ-50</strain>
    </source>
</reference>
<feature type="domain" description="Orn/Lys/Arg decarboxylase C-terminal" evidence="8">
    <location>
        <begin position="363"/>
        <end position="446"/>
    </location>
</feature>
<keyword evidence="4" id="KW-0663">Pyridoxal phosphate</keyword>
<protein>
    <submittedName>
        <fullName evidence="9">Aminotransferase class I/II-fold pyridoxal phosphate-dependent enzyme</fullName>
    </submittedName>
</protein>
<keyword evidence="6" id="KW-1133">Transmembrane helix</keyword>
<keyword evidence="3" id="KW-0210">Decarboxylase</keyword>
<name>A0A926FBS1_9FIRM</name>
<dbReference type="InterPro" id="IPR036633">
    <property type="entry name" value="Prn/Lys/Arg_de-COase_C_sf"/>
</dbReference>
<evidence type="ECO:0000256" key="1">
    <source>
        <dbReference type="ARBA" id="ARBA00001933"/>
    </source>
</evidence>
<dbReference type="Gene3D" id="3.40.640.10">
    <property type="entry name" value="Type I PLP-dependent aspartate aminotransferase-like (Major domain)"/>
    <property type="match status" value="1"/>
</dbReference>
<dbReference type="SUPFAM" id="SSF55904">
    <property type="entry name" value="Ornithine decarboxylase C-terminal domain"/>
    <property type="match status" value="1"/>
</dbReference>
<feature type="domain" description="Orn/Lys/Arg decarboxylases family 1 pyridoxal-P attachment site" evidence="7">
    <location>
        <begin position="9"/>
        <end position="290"/>
    </location>
</feature>
<dbReference type="PANTHER" id="PTHR43277:SF4">
    <property type="entry name" value="ARGININE DECARBOXYLASE"/>
    <property type="match status" value="1"/>
</dbReference>
<evidence type="ECO:0000256" key="4">
    <source>
        <dbReference type="ARBA" id="ARBA00022898"/>
    </source>
</evidence>
<evidence type="ECO:0000256" key="3">
    <source>
        <dbReference type="ARBA" id="ARBA00022793"/>
    </source>
</evidence>
<comment type="cofactor">
    <cofactor evidence="1">
        <name>pyridoxal 5'-phosphate</name>
        <dbReference type="ChEBI" id="CHEBI:597326"/>
    </cofactor>
</comment>
<proteinExistence type="inferred from homology"/>
<sequence length="479" mass="52689">MKFTEYINDGLKKYAYSKKISFQTPAHKGKLDIMTEDFFGMDMGELDVVKGMPNPTAYVKMSQNQLARIYGSERSFYLLNGASTGILASLTLCLKQNDMIIVDRNCHKSVINAIILLGLLPIFVEPTYMHRFGFGGGFDYDALERTVATFPNAKAILITSPNYYGAVCDIEKITTLAHTNNMFMIVDEAHGAHFNFCDKLPKSAAALGADFVVHSASKTLGGLNGSAFLHVNCNNFLNKEILAAISMYQTSSSSYAAMAALEKAVFEADEYSEKYEKMLRAVSEAAEYVNNNSNAYWLDDEIVGTADVFAYDKTRIVVNFAFSGVSGYDAAQVLNSRFDIKVELCDDLNIVCIFTPYNKLSDVKKLAKAIVTIAGKTVGIKELSDRPSKGVTHAMKLTPRDAFFADAEPVELKDALGRVSKNIVCKYPPGIPILIPGDVISSEHIRAVLEILDSGAEISGIREDFTIDVVKRRNSGEEN</sequence>
<keyword evidence="6" id="KW-0812">Transmembrane</keyword>
<evidence type="ECO:0000313" key="9">
    <source>
        <dbReference type="EMBL" id="MBC8597006.1"/>
    </source>
</evidence>
<organism evidence="9 10">
    <name type="scientific">Qingrenia yutianensis</name>
    <dbReference type="NCBI Taxonomy" id="2763676"/>
    <lineage>
        <taxon>Bacteria</taxon>
        <taxon>Bacillati</taxon>
        <taxon>Bacillota</taxon>
        <taxon>Clostridia</taxon>
        <taxon>Eubacteriales</taxon>
        <taxon>Oscillospiraceae</taxon>
        <taxon>Qingrenia</taxon>
    </lineage>
</organism>
<evidence type="ECO:0000256" key="5">
    <source>
        <dbReference type="ARBA" id="ARBA00023239"/>
    </source>
</evidence>
<evidence type="ECO:0000313" key="10">
    <source>
        <dbReference type="Proteomes" id="UP000647416"/>
    </source>
</evidence>
<dbReference type="GO" id="GO:0008483">
    <property type="term" value="F:transaminase activity"/>
    <property type="evidence" value="ECO:0007669"/>
    <property type="project" value="UniProtKB-KW"/>
</dbReference>
<evidence type="ECO:0000256" key="6">
    <source>
        <dbReference type="SAM" id="Phobius"/>
    </source>
</evidence>
<dbReference type="AlphaFoldDB" id="A0A926FBS1"/>
<dbReference type="InterPro" id="IPR015421">
    <property type="entry name" value="PyrdxlP-dep_Trfase_major"/>
</dbReference>
<dbReference type="InterPro" id="IPR015424">
    <property type="entry name" value="PyrdxlP-dep_Trfase"/>
</dbReference>
<dbReference type="PANTHER" id="PTHR43277">
    <property type="entry name" value="ARGININE DECARBOXYLASE"/>
    <property type="match status" value="1"/>
</dbReference>
<comment type="caution">
    <text evidence="9">The sequence shown here is derived from an EMBL/GenBank/DDBJ whole genome shotgun (WGS) entry which is preliminary data.</text>
</comment>
<gene>
    <name evidence="9" type="ORF">H8706_09020</name>
</gene>
<dbReference type="Gene3D" id="3.90.100.10">
    <property type="entry name" value="Orn/Lys/Arg decarboxylase, C-terminal domain"/>
    <property type="match status" value="1"/>
</dbReference>
<dbReference type="GO" id="GO:0016831">
    <property type="term" value="F:carboxy-lyase activity"/>
    <property type="evidence" value="ECO:0007669"/>
    <property type="project" value="UniProtKB-KW"/>
</dbReference>
<dbReference type="EMBL" id="JACRTE010000012">
    <property type="protein sequence ID" value="MBC8597006.1"/>
    <property type="molecule type" value="Genomic_DNA"/>
</dbReference>
<keyword evidence="5" id="KW-0456">Lyase</keyword>
<accession>A0A926FBS1</accession>